<accession>A0A383BFG7</accession>
<name>A0A383BFG7_9ZZZZ</name>
<dbReference type="InterPro" id="IPR049304">
    <property type="entry name" value="Gly_rich_dom"/>
</dbReference>
<dbReference type="Pfam" id="PF21722">
    <property type="entry name" value="Gly_rich_2"/>
    <property type="match status" value="1"/>
</dbReference>
<sequence>MLKAKTSGGAAASGGGAAVGQALYDLGGESTWTCPDGVTSVCVVCIGGGEAMQGSAWANSAGKGGGLGWKNDIPVSAGTGYKVMVGRAGGSGRDPHSVGSGSNFHGGDSYFIDDATVCGEGGGKGSGHTGDGG</sequence>
<organism evidence="2">
    <name type="scientific">marine metagenome</name>
    <dbReference type="NCBI Taxonomy" id="408172"/>
    <lineage>
        <taxon>unclassified sequences</taxon>
        <taxon>metagenomes</taxon>
        <taxon>ecological metagenomes</taxon>
    </lineage>
</organism>
<feature type="domain" description="Glycine-rich" evidence="1">
    <location>
        <begin position="28"/>
        <end position="129"/>
    </location>
</feature>
<dbReference type="AlphaFoldDB" id="A0A383BFG7"/>
<feature type="non-terminal residue" evidence="2">
    <location>
        <position position="133"/>
    </location>
</feature>
<gene>
    <name evidence="2" type="ORF">METZ01_LOCUS471443</name>
</gene>
<protein>
    <recommendedName>
        <fullName evidence="1">Glycine-rich domain-containing protein</fullName>
    </recommendedName>
</protein>
<evidence type="ECO:0000259" key="1">
    <source>
        <dbReference type="Pfam" id="PF21722"/>
    </source>
</evidence>
<dbReference type="EMBL" id="UINC01199929">
    <property type="protein sequence ID" value="SVE18589.1"/>
    <property type="molecule type" value="Genomic_DNA"/>
</dbReference>
<proteinExistence type="predicted"/>
<evidence type="ECO:0000313" key="2">
    <source>
        <dbReference type="EMBL" id="SVE18589.1"/>
    </source>
</evidence>
<reference evidence="2" key="1">
    <citation type="submission" date="2018-05" db="EMBL/GenBank/DDBJ databases">
        <authorList>
            <person name="Lanie J.A."/>
            <person name="Ng W.-L."/>
            <person name="Kazmierczak K.M."/>
            <person name="Andrzejewski T.M."/>
            <person name="Davidsen T.M."/>
            <person name="Wayne K.J."/>
            <person name="Tettelin H."/>
            <person name="Glass J.I."/>
            <person name="Rusch D."/>
            <person name="Podicherti R."/>
            <person name="Tsui H.-C.T."/>
            <person name="Winkler M.E."/>
        </authorList>
    </citation>
    <scope>NUCLEOTIDE SEQUENCE</scope>
</reference>